<dbReference type="GO" id="GO:0009231">
    <property type="term" value="P:riboflavin biosynthetic process"/>
    <property type="evidence" value="ECO:0007669"/>
    <property type="project" value="UniProtKB-KW"/>
</dbReference>
<feature type="binding site" evidence="16">
    <location>
        <position position="80"/>
    </location>
    <ligand>
        <name>Zn(2+)</name>
        <dbReference type="ChEBI" id="CHEBI:29105"/>
        <note>catalytic</note>
    </ligand>
</feature>
<feature type="binding site" evidence="15">
    <location>
        <position position="277"/>
    </location>
    <ligand>
        <name>substrate</name>
    </ligand>
</feature>
<comment type="similarity">
    <text evidence="5 13">In the C-terminal section; belongs to the HTP reductase family.</text>
</comment>
<keyword evidence="11 13" id="KW-0560">Oxidoreductase</keyword>
<dbReference type="Gene3D" id="3.40.430.10">
    <property type="entry name" value="Dihydrofolate Reductase, subunit A"/>
    <property type="match status" value="1"/>
</dbReference>
<evidence type="ECO:0000313" key="18">
    <source>
        <dbReference type="EMBL" id="MDR6240224.1"/>
    </source>
</evidence>
<keyword evidence="12" id="KW-0511">Multifunctional enzyme</keyword>
<dbReference type="InterPro" id="IPR016193">
    <property type="entry name" value="Cytidine_deaminase-like"/>
</dbReference>
<dbReference type="InterPro" id="IPR016192">
    <property type="entry name" value="APOBEC/CMP_deaminase_Zn-bd"/>
</dbReference>
<sequence>MKRALELAQLGLGTTSPNPMVGCVIVHQDKIIGEGWHFQSGKPHAEVNAIASVKDKSLLKESTAYVTLEPCSHYGKTPPCADLLIQHKVKKVVVANLDTNPLVSGRGIKKMKDAGIIVEHGILDQEARQLNKRFFCFHENERPYIILKWAQTYDGFIARKNYDSKWISNSLSRKLVHKWRSEEDAIMVATNTAHYDNPSLNVRTWNGKNPTRIVLDKHLRLHPELTLFDQNQMTICYNLHQDHSKSMLEFVKVDENNLIDDIFKDLHSRKVQSIIIEGGAFLLQSLIEEGLWDEARVFKSPAMFEDGIKAPNIQGSIISQSQIDNDELNIILNKKSIN</sequence>
<evidence type="ECO:0000256" key="14">
    <source>
        <dbReference type="PIRSR" id="PIRSR006769-1"/>
    </source>
</evidence>
<proteinExistence type="inferred from homology"/>
<dbReference type="PROSITE" id="PS51747">
    <property type="entry name" value="CYT_DCMP_DEAMINASES_2"/>
    <property type="match status" value="1"/>
</dbReference>
<comment type="caution">
    <text evidence="18">The sequence shown here is derived from an EMBL/GenBank/DDBJ whole genome shotgun (WGS) entry which is preliminary data.</text>
</comment>
<comment type="pathway">
    <text evidence="3 13">Cofactor biosynthesis; riboflavin biosynthesis; 5-amino-6-(D-ribitylamino)uracil from GTP: step 3/4.</text>
</comment>
<keyword evidence="8 13" id="KW-0378">Hydrolase</keyword>
<name>A0AAE3XQK8_9BACT</name>
<feature type="binding site" evidence="15">
    <location>
        <position position="180"/>
    </location>
    <ligand>
        <name>substrate</name>
    </ligand>
</feature>
<evidence type="ECO:0000256" key="9">
    <source>
        <dbReference type="ARBA" id="ARBA00022833"/>
    </source>
</evidence>
<comment type="catalytic activity">
    <reaction evidence="13">
        <text>2,5-diamino-6-hydroxy-4-(5-phosphoribosylamino)-pyrimidine + H2O + H(+) = 5-amino-6-(5-phospho-D-ribosylamino)uracil + NH4(+)</text>
        <dbReference type="Rhea" id="RHEA:21868"/>
        <dbReference type="ChEBI" id="CHEBI:15377"/>
        <dbReference type="ChEBI" id="CHEBI:15378"/>
        <dbReference type="ChEBI" id="CHEBI:28938"/>
        <dbReference type="ChEBI" id="CHEBI:58453"/>
        <dbReference type="ChEBI" id="CHEBI:58614"/>
        <dbReference type="EC" id="3.5.4.26"/>
    </reaction>
</comment>
<evidence type="ECO:0000256" key="12">
    <source>
        <dbReference type="ARBA" id="ARBA00023268"/>
    </source>
</evidence>
<evidence type="ECO:0000256" key="16">
    <source>
        <dbReference type="PIRSR" id="PIRSR006769-3"/>
    </source>
</evidence>
<accession>A0AAE3XQK8</accession>
<evidence type="ECO:0000256" key="1">
    <source>
        <dbReference type="ARBA" id="ARBA00002151"/>
    </source>
</evidence>
<keyword evidence="9 13" id="KW-0862">Zinc</keyword>
<dbReference type="Proteomes" id="UP001185092">
    <property type="component" value="Unassembled WGS sequence"/>
</dbReference>
<keyword evidence="6 13" id="KW-0686">Riboflavin biosynthesis</keyword>
<feature type="binding site" evidence="15">
    <location>
        <position position="203"/>
    </location>
    <ligand>
        <name>substrate</name>
    </ligand>
</feature>
<gene>
    <name evidence="18" type="ORF">HNQ88_003290</name>
</gene>
<dbReference type="PANTHER" id="PTHR38011">
    <property type="entry name" value="DIHYDROFOLATE REDUCTASE FAMILY PROTEIN (AFU_ORTHOLOGUE AFUA_8G06820)"/>
    <property type="match status" value="1"/>
</dbReference>
<keyword evidence="10 13" id="KW-0521">NADP</keyword>
<dbReference type="GO" id="GO:0008703">
    <property type="term" value="F:5-amino-6-(5-phosphoribosylamino)uracil reductase activity"/>
    <property type="evidence" value="ECO:0007669"/>
    <property type="project" value="UniProtKB-EC"/>
</dbReference>
<dbReference type="GO" id="GO:0008835">
    <property type="term" value="F:diaminohydroxyphosphoribosylaminopyrimidine deaminase activity"/>
    <property type="evidence" value="ECO:0007669"/>
    <property type="project" value="UniProtKB-EC"/>
</dbReference>
<evidence type="ECO:0000256" key="15">
    <source>
        <dbReference type="PIRSR" id="PIRSR006769-2"/>
    </source>
</evidence>
<comment type="similarity">
    <text evidence="4 13">In the N-terminal section; belongs to the cytidine and deoxycytidylate deaminase family.</text>
</comment>
<organism evidence="18 19">
    <name type="scientific">Aureibacter tunicatorum</name>
    <dbReference type="NCBI Taxonomy" id="866807"/>
    <lineage>
        <taxon>Bacteria</taxon>
        <taxon>Pseudomonadati</taxon>
        <taxon>Bacteroidota</taxon>
        <taxon>Cytophagia</taxon>
        <taxon>Cytophagales</taxon>
        <taxon>Persicobacteraceae</taxon>
        <taxon>Aureibacter</taxon>
    </lineage>
</organism>
<dbReference type="InterPro" id="IPR002125">
    <property type="entry name" value="CMP_dCMP_dom"/>
</dbReference>
<evidence type="ECO:0000256" key="7">
    <source>
        <dbReference type="ARBA" id="ARBA00022723"/>
    </source>
</evidence>
<protein>
    <recommendedName>
        <fullName evidence="13">Riboflavin biosynthesis protein RibD</fullName>
    </recommendedName>
    <domain>
        <recommendedName>
            <fullName evidence="13">Diaminohydroxyphosphoribosylaminopyrimidine deaminase</fullName>
            <shortName evidence="13">DRAP deaminase</shortName>
            <ecNumber evidence="13">3.5.4.26</ecNumber>
        </recommendedName>
        <alternativeName>
            <fullName evidence="13">Riboflavin-specific deaminase</fullName>
        </alternativeName>
    </domain>
    <domain>
        <recommendedName>
            <fullName evidence="13">5-amino-6-(5-phosphoribosylamino)uracil reductase</fullName>
            <ecNumber evidence="13">1.1.1.193</ecNumber>
        </recommendedName>
        <alternativeName>
            <fullName evidence="13">HTP reductase</fullName>
        </alternativeName>
    </domain>
</protein>
<feature type="active site" description="Proton donor" evidence="14">
    <location>
        <position position="46"/>
    </location>
</feature>
<evidence type="ECO:0000256" key="5">
    <source>
        <dbReference type="ARBA" id="ARBA00007417"/>
    </source>
</evidence>
<feature type="binding site" evidence="15">
    <location>
        <position position="164"/>
    </location>
    <ligand>
        <name>substrate</name>
    </ligand>
</feature>
<evidence type="ECO:0000259" key="17">
    <source>
        <dbReference type="PROSITE" id="PS51747"/>
    </source>
</evidence>
<evidence type="ECO:0000256" key="2">
    <source>
        <dbReference type="ARBA" id="ARBA00004882"/>
    </source>
</evidence>
<dbReference type="SUPFAM" id="SSF53597">
    <property type="entry name" value="Dihydrofolate reductase-like"/>
    <property type="match status" value="1"/>
</dbReference>
<evidence type="ECO:0000256" key="8">
    <source>
        <dbReference type="ARBA" id="ARBA00022801"/>
    </source>
</evidence>
<feature type="binding site" evidence="15">
    <location>
        <position position="196"/>
    </location>
    <ligand>
        <name>NADP(+)</name>
        <dbReference type="ChEBI" id="CHEBI:58349"/>
    </ligand>
</feature>
<feature type="binding site" evidence="15">
    <location>
        <position position="192"/>
    </location>
    <ligand>
        <name>NADP(+)</name>
        <dbReference type="ChEBI" id="CHEBI:58349"/>
    </ligand>
</feature>
<feature type="domain" description="CMP/dCMP-type deaminase" evidence="17">
    <location>
        <begin position="1"/>
        <end position="119"/>
    </location>
</feature>
<evidence type="ECO:0000313" key="19">
    <source>
        <dbReference type="Proteomes" id="UP001185092"/>
    </source>
</evidence>
<comment type="pathway">
    <text evidence="2 13">Cofactor biosynthesis; riboflavin biosynthesis; 5-amino-6-(D-ribitylamino)uracil from GTP: step 2/4.</text>
</comment>
<feature type="binding site" evidence="15">
    <location>
        <position position="200"/>
    </location>
    <ligand>
        <name>substrate</name>
    </ligand>
</feature>
<evidence type="ECO:0000256" key="4">
    <source>
        <dbReference type="ARBA" id="ARBA00005259"/>
    </source>
</evidence>
<reference evidence="18" key="1">
    <citation type="submission" date="2023-07" db="EMBL/GenBank/DDBJ databases">
        <title>Genomic Encyclopedia of Type Strains, Phase IV (KMG-IV): sequencing the most valuable type-strain genomes for metagenomic binning, comparative biology and taxonomic classification.</title>
        <authorList>
            <person name="Goeker M."/>
        </authorList>
    </citation>
    <scope>NUCLEOTIDE SEQUENCE</scope>
    <source>
        <strain evidence="18">DSM 26174</strain>
    </source>
</reference>
<comment type="function">
    <text evidence="1 13">Converts 2,5-diamino-6-(ribosylamino)-4(3h)-pyrimidinone 5'-phosphate into 5-amino-6-(ribosylamino)-2,4(1h,3h)-pyrimidinedione 5'-phosphate.</text>
</comment>
<comment type="cofactor">
    <cofactor evidence="13 16">
        <name>Zn(2+)</name>
        <dbReference type="ChEBI" id="CHEBI:29105"/>
    </cofactor>
    <text evidence="13 16">Binds 1 zinc ion.</text>
</comment>
<dbReference type="Pfam" id="PF00383">
    <property type="entry name" value="dCMP_cyt_deam_1"/>
    <property type="match status" value="1"/>
</dbReference>
<dbReference type="SUPFAM" id="SSF53927">
    <property type="entry name" value="Cytidine deaminase-like"/>
    <property type="match status" value="1"/>
</dbReference>
<evidence type="ECO:0000256" key="11">
    <source>
        <dbReference type="ARBA" id="ARBA00023002"/>
    </source>
</evidence>
<dbReference type="Pfam" id="PF01872">
    <property type="entry name" value="RibD_C"/>
    <property type="match status" value="1"/>
</dbReference>
<dbReference type="EC" id="3.5.4.26" evidence="13"/>
<dbReference type="CDD" id="cd01284">
    <property type="entry name" value="Riboflavin_deaminase-reductase"/>
    <property type="match status" value="1"/>
</dbReference>
<comment type="catalytic activity">
    <reaction evidence="13">
        <text>5-amino-6-(5-phospho-D-ribitylamino)uracil + NADP(+) = 5-amino-6-(5-phospho-D-ribosylamino)uracil + NADPH + H(+)</text>
        <dbReference type="Rhea" id="RHEA:17845"/>
        <dbReference type="ChEBI" id="CHEBI:15378"/>
        <dbReference type="ChEBI" id="CHEBI:57783"/>
        <dbReference type="ChEBI" id="CHEBI:58349"/>
        <dbReference type="ChEBI" id="CHEBI:58421"/>
        <dbReference type="ChEBI" id="CHEBI:58453"/>
        <dbReference type="EC" id="1.1.1.193"/>
    </reaction>
</comment>
<keyword evidence="7 13" id="KW-0479">Metal-binding</keyword>
<dbReference type="NCBIfam" id="TIGR00326">
    <property type="entry name" value="eubact_ribD"/>
    <property type="match status" value="1"/>
</dbReference>
<dbReference type="EC" id="1.1.1.193" evidence="13"/>
<feature type="binding site" evidence="16">
    <location>
        <position position="44"/>
    </location>
    <ligand>
        <name>Zn(2+)</name>
        <dbReference type="ChEBI" id="CHEBI:29105"/>
        <note>catalytic</note>
    </ligand>
</feature>
<keyword evidence="19" id="KW-1185">Reference proteome</keyword>
<dbReference type="FunFam" id="3.40.140.10:FF:000025">
    <property type="entry name" value="Riboflavin biosynthesis protein RibD"/>
    <property type="match status" value="1"/>
</dbReference>
<evidence type="ECO:0000256" key="6">
    <source>
        <dbReference type="ARBA" id="ARBA00022619"/>
    </source>
</evidence>
<dbReference type="AlphaFoldDB" id="A0AAE3XQK8"/>
<evidence type="ECO:0000256" key="3">
    <source>
        <dbReference type="ARBA" id="ARBA00004910"/>
    </source>
</evidence>
<dbReference type="InterPro" id="IPR050765">
    <property type="entry name" value="Riboflavin_Biosynth_HTPR"/>
</dbReference>
<dbReference type="GO" id="GO:0008270">
    <property type="term" value="F:zinc ion binding"/>
    <property type="evidence" value="ECO:0007669"/>
    <property type="project" value="InterPro"/>
</dbReference>
<feature type="binding site" evidence="15">
    <location>
        <position position="166"/>
    </location>
    <ligand>
        <name>NADP(+)</name>
        <dbReference type="ChEBI" id="CHEBI:58349"/>
    </ligand>
</feature>
<dbReference type="EMBL" id="JAVDQD010000004">
    <property type="protein sequence ID" value="MDR6240224.1"/>
    <property type="molecule type" value="Genomic_DNA"/>
</dbReference>
<feature type="binding site" evidence="16">
    <location>
        <position position="71"/>
    </location>
    <ligand>
        <name>Zn(2+)</name>
        <dbReference type="ChEBI" id="CHEBI:29105"/>
        <note>catalytic</note>
    </ligand>
</feature>
<dbReference type="InterPro" id="IPR024072">
    <property type="entry name" value="DHFR-like_dom_sf"/>
</dbReference>
<evidence type="ECO:0000256" key="13">
    <source>
        <dbReference type="PIRNR" id="PIRNR006769"/>
    </source>
</evidence>
<dbReference type="InterPro" id="IPR004794">
    <property type="entry name" value="Eubact_RibD"/>
</dbReference>
<dbReference type="PROSITE" id="PS00903">
    <property type="entry name" value="CYT_DCMP_DEAMINASES_1"/>
    <property type="match status" value="1"/>
</dbReference>
<evidence type="ECO:0000256" key="10">
    <source>
        <dbReference type="ARBA" id="ARBA00022857"/>
    </source>
</evidence>
<feature type="binding site" evidence="15">
    <location>
        <begin position="279"/>
        <end position="285"/>
    </location>
    <ligand>
        <name>NADP(+)</name>
        <dbReference type="ChEBI" id="CHEBI:58349"/>
    </ligand>
</feature>
<feature type="binding site" evidence="15">
    <location>
        <position position="150"/>
    </location>
    <ligand>
        <name>NADP(+)</name>
        <dbReference type="ChEBI" id="CHEBI:58349"/>
    </ligand>
</feature>
<dbReference type="PIRSF" id="PIRSF006769">
    <property type="entry name" value="RibD"/>
    <property type="match status" value="1"/>
</dbReference>
<dbReference type="InterPro" id="IPR002734">
    <property type="entry name" value="RibDG_C"/>
</dbReference>
<dbReference type="PANTHER" id="PTHR38011:SF7">
    <property type="entry name" value="2,5-DIAMINO-6-RIBOSYLAMINO-4(3H)-PYRIMIDINONE 5'-PHOSPHATE REDUCTASE"/>
    <property type="match status" value="1"/>
</dbReference>
<dbReference type="Gene3D" id="3.40.140.10">
    <property type="entry name" value="Cytidine Deaminase, domain 2"/>
    <property type="match status" value="1"/>
</dbReference>